<dbReference type="InterPro" id="IPR024420">
    <property type="entry name" value="TRAPP_III_complex_Trs85"/>
</dbReference>
<name>A0A0J9X6H7_GEOCN</name>
<gene>
    <name evidence="2" type="ORF">BN980_GECA03s06665g</name>
</gene>
<reference evidence="2" key="1">
    <citation type="submission" date="2014-03" db="EMBL/GenBank/DDBJ databases">
        <authorList>
            <person name="Casaregola S."/>
        </authorList>
    </citation>
    <scope>NUCLEOTIDE SEQUENCE [LARGE SCALE GENOMIC DNA]</scope>
    <source>
        <strain evidence="2">CLIB 918</strain>
    </source>
</reference>
<dbReference type="PANTHER" id="PTHR12975:SF6">
    <property type="entry name" value="TRAFFICKING PROTEIN PARTICLE COMPLEX SUBUNIT 8"/>
    <property type="match status" value="1"/>
</dbReference>
<protein>
    <submittedName>
        <fullName evidence="2">Similar to Saccharomyces cerevisiae YDR108W TRS85 Subunit of TRAPPIII (Transport protein particle), a multimeric guanine nucleotide-exchange factor for Ypt1p</fullName>
    </submittedName>
</protein>
<keyword evidence="3" id="KW-1185">Reference proteome</keyword>
<dbReference type="STRING" id="1173061.A0A0J9X6H7"/>
<dbReference type="Proteomes" id="UP000242525">
    <property type="component" value="Unassembled WGS sequence"/>
</dbReference>
<evidence type="ECO:0000313" key="2">
    <source>
        <dbReference type="EMBL" id="CDO52726.1"/>
    </source>
</evidence>
<comment type="caution">
    <text evidence="2">The sequence shown here is derived from an EMBL/GenBank/DDBJ whole genome shotgun (WGS) entry which is preliminary data.</text>
</comment>
<feature type="compositionally biased region" description="Basic and acidic residues" evidence="1">
    <location>
        <begin position="635"/>
        <end position="645"/>
    </location>
</feature>
<dbReference type="EMBL" id="CCBN010000003">
    <property type="protein sequence ID" value="CDO52726.1"/>
    <property type="molecule type" value="Genomic_DNA"/>
</dbReference>
<feature type="region of interest" description="Disordered" evidence="1">
    <location>
        <begin position="635"/>
        <end position="664"/>
    </location>
</feature>
<dbReference type="PANTHER" id="PTHR12975">
    <property type="entry name" value="TRANSPORT PROTEIN TRAPP"/>
    <property type="match status" value="1"/>
</dbReference>
<dbReference type="GO" id="GO:1990072">
    <property type="term" value="C:TRAPPIII protein complex"/>
    <property type="evidence" value="ECO:0007669"/>
    <property type="project" value="TreeGrafter"/>
</dbReference>
<dbReference type="Pfam" id="PF12739">
    <property type="entry name" value="TRAPPC-Trs85"/>
    <property type="match status" value="1"/>
</dbReference>
<dbReference type="AlphaFoldDB" id="A0A0J9X6H7"/>
<proteinExistence type="predicted"/>
<dbReference type="OrthoDB" id="203724at2759"/>
<accession>A0A0J9X6H7</accession>
<evidence type="ECO:0000313" key="3">
    <source>
        <dbReference type="Proteomes" id="UP000242525"/>
    </source>
</evidence>
<sequence>MTFDVQASARECRGLLSSAFAPHISITASQDAEDLCKAMGFAGLQDLLRPFGDKVSGRVTVRDSQAASNTFEDFSVRFTPTVKPASQMPKKEVPLSPGSFHSFTNSSYTLYQKTRLEESIAQLLLSKPDSLRHDAIYQALYKKLIFTMPVSPYETFSHPVAGIIAISSNNHQPIETLSMLYNQSSDPPEYINKEYLRYYVLIHDEQSDLAQSIALFEKMKRHFGLQCHMIRVNRTKTDDASVVDHPPSQWAKYEDNDEIEGASEGPVQQLHAEDHESLRNMVRELVVQSVIPFMERCINTWNDQIASSRRSLTGRFFGASRKYFTSSAKSAGNYNSTTLTYPALSPEAQLRKLADFAFMLRDYKFAFSIYELLKRDFQTDKAWGYLAGTQEMCAVSYLLSPDGLSLSVKSRVDIIESMMELATYSYISRSGMPTYALRCILMCAELMCTTRSPTAASEGSARWILKALNEKLVGPLGSAILLERVSNCYSCHSAIAHSNYADSAAKAAANGNQSTVGTKNTRDRKAAFWMLLAAREWAASGEERLPEVSDCIAVSQETYGDLAWAQADDVLLGKLKKIVESKHGVSAEPLENKEELGKDRLAAALPITDTRETATETSSIEDTDAPVTLVNTEADVKPALPDHSETLTTTVADLKLDGTESSSN</sequence>
<evidence type="ECO:0000256" key="1">
    <source>
        <dbReference type="SAM" id="MobiDB-lite"/>
    </source>
</evidence>
<organism evidence="2 3">
    <name type="scientific">Geotrichum candidum</name>
    <name type="common">Oospora lactis</name>
    <name type="synonym">Dipodascus geotrichum</name>
    <dbReference type="NCBI Taxonomy" id="1173061"/>
    <lineage>
        <taxon>Eukaryota</taxon>
        <taxon>Fungi</taxon>
        <taxon>Dikarya</taxon>
        <taxon>Ascomycota</taxon>
        <taxon>Saccharomycotina</taxon>
        <taxon>Dipodascomycetes</taxon>
        <taxon>Dipodascales</taxon>
        <taxon>Dipodascaceae</taxon>
        <taxon>Geotrichum</taxon>
    </lineage>
</organism>